<reference evidence="2" key="1">
    <citation type="submission" date="2020-04" db="EMBL/GenBank/DDBJ databases">
        <authorList>
            <person name="Zhang T."/>
        </authorList>
    </citation>
    <scope>NUCLEOTIDE SEQUENCE</scope>
    <source>
        <strain evidence="2">HKST-UBA14</strain>
    </source>
</reference>
<protein>
    <submittedName>
        <fullName evidence="2">Uncharacterized protein</fullName>
    </submittedName>
</protein>
<feature type="transmembrane region" description="Helical" evidence="1">
    <location>
        <begin position="45"/>
        <end position="66"/>
    </location>
</feature>
<dbReference type="EMBL" id="JAGQLK010000020">
    <property type="protein sequence ID" value="MCA9383020.1"/>
    <property type="molecule type" value="Genomic_DNA"/>
</dbReference>
<keyword evidence="1" id="KW-1133">Transmembrane helix</keyword>
<evidence type="ECO:0000313" key="2">
    <source>
        <dbReference type="EMBL" id="MCA9383020.1"/>
    </source>
</evidence>
<comment type="caution">
    <text evidence="2">The sequence shown here is derived from an EMBL/GenBank/DDBJ whole genome shotgun (WGS) entry which is preliminary data.</text>
</comment>
<evidence type="ECO:0000313" key="3">
    <source>
        <dbReference type="Proteomes" id="UP000783287"/>
    </source>
</evidence>
<proteinExistence type="predicted"/>
<keyword evidence="1" id="KW-0812">Transmembrane</keyword>
<evidence type="ECO:0000256" key="1">
    <source>
        <dbReference type="SAM" id="Phobius"/>
    </source>
</evidence>
<organism evidence="2 3">
    <name type="scientific">Candidatus Dojkabacteria bacterium</name>
    <dbReference type="NCBI Taxonomy" id="2099670"/>
    <lineage>
        <taxon>Bacteria</taxon>
        <taxon>Candidatus Dojkabacteria</taxon>
    </lineage>
</organism>
<sequence>MMQDNNTPTQGEPIMNTQVQAPVESNTMPKAVNVSTAKKSNMSMMVILFLLVLVLLLGGIVGYLLLSSDEPEEINNDEPEIETTVEPTVEEVVDQVEVTVEPSSSDEPVNDVEEISYDQSYQVQAVSYEPDPSNYVGFKVCNQELASCSIYAIDNDVLSKVVLGSMYNLSFNECTDDGVAAGTSYCIIEGDFELLAL</sequence>
<reference evidence="2" key="2">
    <citation type="journal article" date="2021" name="Microbiome">
        <title>Successional dynamics and alternative stable states in a saline activated sludge microbial community over 9 years.</title>
        <authorList>
            <person name="Wang Y."/>
            <person name="Ye J."/>
            <person name="Ju F."/>
            <person name="Liu L."/>
            <person name="Boyd J.A."/>
            <person name="Deng Y."/>
            <person name="Parks D.H."/>
            <person name="Jiang X."/>
            <person name="Yin X."/>
            <person name="Woodcroft B.J."/>
            <person name="Tyson G.W."/>
            <person name="Hugenholtz P."/>
            <person name="Polz M.F."/>
            <person name="Zhang T."/>
        </authorList>
    </citation>
    <scope>NUCLEOTIDE SEQUENCE</scope>
    <source>
        <strain evidence="2">HKST-UBA14</strain>
    </source>
</reference>
<keyword evidence="1" id="KW-0472">Membrane</keyword>
<accession>A0A955L4Q8</accession>
<dbReference type="AlphaFoldDB" id="A0A955L4Q8"/>
<gene>
    <name evidence="2" type="ORF">KC909_01520</name>
</gene>
<dbReference type="Proteomes" id="UP000783287">
    <property type="component" value="Unassembled WGS sequence"/>
</dbReference>
<name>A0A955L4Q8_9BACT</name>